<dbReference type="Proteomes" id="UP001595867">
    <property type="component" value="Unassembled WGS sequence"/>
</dbReference>
<keyword evidence="8" id="KW-1185">Reference proteome</keyword>
<evidence type="ECO:0000256" key="1">
    <source>
        <dbReference type="ARBA" id="ARBA00004370"/>
    </source>
</evidence>
<evidence type="ECO:0000256" key="5">
    <source>
        <dbReference type="ARBA" id="ARBA00023136"/>
    </source>
</evidence>
<dbReference type="PANTHER" id="PTHR10465:SF0">
    <property type="entry name" value="SARCALUMENIN"/>
    <property type="match status" value="1"/>
</dbReference>
<evidence type="ECO:0000259" key="6">
    <source>
        <dbReference type="Pfam" id="PF00350"/>
    </source>
</evidence>
<feature type="non-terminal residue" evidence="7">
    <location>
        <position position="501"/>
    </location>
</feature>
<dbReference type="RefSeq" id="WP_378072427.1">
    <property type="nucleotide sequence ID" value="NZ_JBHSBL010000028.1"/>
</dbReference>
<gene>
    <name evidence="7" type="ORF">ACFO0C_42005</name>
</gene>
<evidence type="ECO:0000256" key="2">
    <source>
        <dbReference type="ARBA" id="ARBA00022741"/>
    </source>
</evidence>
<keyword evidence="3" id="KW-0378">Hydrolase</keyword>
<feature type="domain" description="Dynamin N-terminal" evidence="6">
    <location>
        <begin position="61"/>
        <end position="223"/>
    </location>
</feature>
<sequence length="501" mass="52936">MTVMPTPAISGLADRFDPETSAASLGVLQQLDRAVGRPVRDDLRERLQQASAALAEPEVRIAFGGRFNSGKSSLLNVLIGRPLLPTGALPETGVACMIRAGKADELLALTGGRFVSLGFDRAVIAEQVSLIDSSGTRRDRVREVSHLAVTVSGGRFPGGLLLVDSPGVDENPEMDERATAEARAGDLLIWVVDSRSPLSETEQDFLAAHLDTHGPHSVVFVVNAFLKEDTEEGWQRFHEKVAPFCRLRLSEVADELDADPPEPVFVSARAAAAHPDRFGGPELRDLLADLAAGHRATVATRLFRAEQALADISVDMNRRTAAAEEAAARASAEHAARVLTADRMRQQLAARVNDIVYGLVAQAQSQVGAAAADAIREINNLPLKEGRDYAVMIDRNVRASISELAERIRDNTFGVARDLGHHGLGDDGIRALRDRLAPGPISVFVPTPPPAPPAVRIGGAVLGGAVGLIAGPFGLGAGAVFGERTANAISGKAGLASAREA</sequence>
<keyword evidence="2" id="KW-0547">Nucleotide-binding</keyword>
<keyword evidence="4" id="KW-0342">GTP-binding</keyword>
<dbReference type="InterPro" id="IPR045063">
    <property type="entry name" value="Dynamin_N"/>
</dbReference>
<evidence type="ECO:0000313" key="8">
    <source>
        <dbReference type="Proteomes" id="UP001595867"/>
    </source>
</evidence>
<dbReference type="EMBL" id="JBHSBL010000028">
    <property type="protein sequence ID" value="MFC4071551.1"/>
    <property type="molecule type" value="Genomic_DNA"/>
</dbReference>
<dbReference type="InterPro" id="IPR027094">
    <property type="entry name" value="Mitofusin_fam"/>
</dbReference>
<comment type="caution">
    <text evidence="7">The sequence shown here is derived from an EMBL/GenBank/DDBJ whole genome shotgun (WGS) entry which is preliminary data.</text>
</comment>
<protein>
    <submittedName>
        <fullName evidence="7">Dynamin family protein</fullName>
    </submittedName>
</protein>
<proteinExistence type="predicted"/>
<dbReference type="PANTHER" id="PTHR10465">
    <property type="entry name" value="TRANSMEMBRANE GTPASE FZO1"/>
    <property type="match status" value="1"/>
</dbReference>
<name>A0ABV8J693_9ACTN</name>
<evidence type="ECO:0000313" key="7">
    <source>
        <dbReference type="EMBL" id="MFC4071551.1"/>
    </source>
</evidence>
<dbReference type="Pfam" id="PF00350">
    <property type="entry name" value="Dynamin_N"/>
    <property type="match status" value="1"/>
</dbReference>
<organism evidence="7 8">
    <name type="scientific">Actinoplanes subglobosus</name>
    <dbReference type="NCBI Taxonomy" id="1547892"/>
    <lineage>
        <taxon>Bacteria</taxon>
        <taxon>Bacillati</taxon>
        <taxon>Actinomycetota</taxon>
        <taxon>Actinomycetes</taxon>
        <taxon>Micromonosporales</taxon>
        <taxon>Micromonosporaceae</taxon>
        <taxon>Actinoplanes</taxon>
    </lineage>
</organism>
<dbReference type="Gene3D" id="3.40.50.300">
    <property type="entry name" value="P-loop containing nucleotide triphosphate hydrolases"/>
    <property type="match status" value="1"/>
</dbReference>
<comment type="subcellular location">
    <subcellularLocation>
        <location evidence="1">Membrane</location>
    </subcellularLocation>
</comment>
<evidence type="ECO:0000256" key="4">
    <source>
        <dbReference type="ARBA" id="ARBA00023134"/>
    </source>
</evidence>
<keyword evidence="5" id="KW-0472">Membrane</keyword>
<evidence type="ECO:0000256" key="3">
    <source>
        <dbReference type="ARBA" id="ARBA00022801"/>
    </source>
</evidence>
<accession>A0ABV8J693</accession>
<reference evidence="8" key="1">
    <citation type="journal article" date="2019" name="Int. J. Syst. Evol. Microbiol.">
        <title>The Global Catalogue of Microorganisms (GCM) 10K type strain sequencing project: providing services to taxonomists for standard genome sequencing and annotation.</title>
        <authorList>
            <consortium name="The Broad Institute Genomics Platform"/>
            <consortium name="The Broad Institute Genome Sequencing Center for Infectious Disease"/>
            <person name="Wu L."/>
            <person name="Ma J."/>
        </authorList>
    </citation>
    <scope>NUCLEOTIDE SEQUENCE [LARGE SCALE GENOMIC DNA]</scope>
    <source>
        <strain evidence="8">TBRC 5832</strain>
    </source>
</reference>
<dbReference type="InterPro" id="IPR027417">
    <property type="entry name" value="P-loop_NTPase"/>
</dbReference>
<dbReference type="SUPFAM" id="SSF52540">
    <property type="entry name" value="P-loop containing nucleoside triphosphate hydrolases"/>
    <property type="match status" value="1"/>
</dbReference>